<accession>A0AAD9UGQ3</accession>
<organism evidence="5 6">
    <name type="scientific">Ridgeia piscesae</name>
    <name type="common">Tubeworm</name>
    <dbReference type="NCBI Taxonomy" id="27915"/>
    <lineage>
        <taxon>Eukaryota</taxon>
        <taxon>Metazoa</taxon>
        <taxon>Spiralia</taxon>
        <taxon>Lophotrochozoa</taxon>
        <taxon>Annelida</taxon>
        <taxon>Polychaeta</taxon>
        <taxon>Sedentaria</taxon>
        <taxon>Canalipalpata</taxon>
        <taxon>Sabellida</taxon>
        <taxon>Siboglinidae</taxon>
        <taxon>Ridgeia</taxon>
    </lineage>
</organism>
<dbReference type="InterPro" id="IPR036465">
    <property type="entry name" value="vWFA_dom_sf"/>
</dbReference>
<dbReference type="PANTHER" id="PTHR24020">
    <property type="entry name" value="COLLAGEN ALPHA"/>
    <property type="match status" value="1"/>
</dbReference>
<dbReference type="Pfam" id="PF00629">
    <property type="entry name" value="MAM"/>
    <property type="match status" value="1"/>
</dbReference>
<dbReference type="AlphaFoldDB" id="A0AAD9UGQ3"/>
<dbReference type="Gene3D" id="3.40.50.410">
    <property type="entry name" value="von Willebrand factor, type A domain"/>
    <property type="match status" value="1"/>
</dbReference>
<dbReference type="SMART" id="SM00137">
    <property type="entry name" value="MAM"/>
    <property type="match status" value="1"/>
</dbReference>
<proteinExistence type="inferred from homology"/>
<dbReference type="SUPFAM" id="SSF53300">
    <property type="entry name" value="vWA-like"/>
    <property type="match status" value="1"/>
</dbReference>
<dbReference type="PROSITE" id="PS50060">
    <property type="entry name" value="MAM_2"/>
    <property type="match status" value="1"/>
</dbReference>
<comment type="caution">
    <text evidence="5">The sequence shown here is derived from an EMBL/GenBank/DDBJ whole genome shotgun (WGS) entry which is preliminary data.</text>
</comment>
<dbReference type="InterPro" id="IPR000998">
    <property type="entry name" value="MAM_dom"/>
</dbReference>
<dbReference type="SUPFAM" id="SSF49899">
    <property type="entry name" value="Concanavalin A-like lectins/glucanases"/>
    <property type="match status" value="1"/>
</dbReference>
<dbReference type="PROSITE" id="PS50234">
    <property type="entry name" value="VWFA"/>
    <property type="match status" value="1"/>
</dbReference>
<name>A0AAD9UGQ3_RIDPI</name>
<feature type="domain" description="VWFA" evidence="4">
    <location>
        <begin position="58"/>
        <end position="211"/>
    </location>
</feature>
<dbReference type="GO" id="GO:0016020">
    <property type="term" value="C:membrane"/>
    <property type="evidence" value="ECO:0007669"/>
    <property type="project" value="InterPro"/>
</dbReference>
<dbReference type="InterPro" id="IPR050525">
    <property type="entry name" value="ECM_Assembly_Org"/>
</dbReference>
<reference evidence="5" key="1">
    <citation type="journal article" date="2023" name="Mol. Biol. Evol.">
        <title>Third-Generation Sequencing Reveals the Adaptive Role of the Epigenome in Three Deep-Sea Polychaetes.</title>
        <authorList>
            <person name="Perez M."/>
            <person name="Aroh O."/>
            <person name="Sun Y."/>
            <person name="Lan Y."/>
            <person name="Juniper S.K."/>
            <person name="Young C.R."/>
            <person name="Angers B."/>
            <person name="Qian P.Y."/>
        </authorList>
    </citation>
    <scope>NUCLEOTIDE SEQUENCE</scope>
    <source>
        <strain evidence="5">R07B-5</strain>
    </source>
</reference>
<keyword evidence="6" id="KW-1185">Reference proteome</keyword>
<dbReference type="EMBL" id="JAODUO010000121">
    <property type="protein sequence ID" value="KAK2188837.1"/>
    <property type="molecule type" value="Genomic_DNA"/>
</dbReference>
<dbReference type="InterPro" id="IPR002035">
    <property type="entry name" value="VWF_A"/>
</dbReference>
<comment type="similarity">
    <text evidence="2">Belongs to the fibril-associated collagens with interrupted helices (FACIT) family.</text>
</comment>
<feature type="domain" description="MAM" evidence="3">
    <location>
        <begin position="224"/>
        <end position="365"/>
    </location>
</feature>
<evidence type="ECO:0000256" key="1">
    <source>
        <dbReference type="ARBA" id="ARBA00023278"/>
    </source>
</evidence>
<evidence type="ECO:0000259" key="4">
    <source>
        <dbReference type="PROSITE" id="PS50234"/>
    </source>
</evidence>
<dbReference type="SMART" id="SM00327">
    <property type="entry name" value="VWA"/>
    <property type="match status" value="1"/>
</dbReference>
<dbReference type="CDD" id="cd06263">
    <property type="entry name" value="MAM"/>
    <property type="match status" value="1"/>
</dbReference>
<dbReference type="Gene3D" id="2.60.120.200">
    <property type="match status" value="1"/>
</dbReference>
<dbReference type="Pfam" id="PF00092">
    <property type="entry name" value="VWA"/>
    <property type="match status" value="1"/>
</dbReference>
<evidence type="ECO:0000256" key="2">
    <source>
        <dbReference type="ARBA" id="ARBA00049648"/>
    </source>
</evidence>
<gene>
    <name evidence="5" type="ORF">NP493_122g04003</name>
</gene>
<dbReference type="CDD" id="cd01450">
    <property type="entry name" value="vWFA_subfamily_ECM"/>
    <property type="match status" value="1"/>
</dbReference>
<dbReference type="InterPro" id="IPR013320">
    <property type="entry name" value="ConA-like_dom_sf"/>
</dbReference>
<dbReference type="PANTHER" id="PTHR24020:SF84">
    <property type="entry name" value="VWFA DOMAIN-CONTAINING PROTEIN"/>
    <property type="match status" value="1"/>
</dbReference>
<keyword evidence="1" id="KW-0379">Hydroxylation</keyword>
<evidence type="ECO:0000313" key="6">
    <source>
        <dbReference type="Proteomes" id="UP001209878"/>
    </source>
</evidence>
<protein>
    <recommendedName>
        <fullName evidence="7">VWFA domain-containing protein</fullName>
    </recommendedName>
</protein>
<evidence type="ECO:0000313" key="5">
    <source>
        <dbReference type="EMBL" id="KAK2188837.1"/>
    </source>
</evidence>
<evidence type="ECO:0008006" key="7">
    <source>
        <dbReference type="Google" id="ProtNLM"/>
    </source>
</evidence>
<dbReference type="Proteomes" id="UP001209878">
    <property type="component" value="Unassembled WGS sequence"/>
</dbReference>
<sequence>MFQAPPNHMVQLRFKDEFGVYAHTQGECYHWVEVNYGKHFGSPSPSQFVVIPVCGRIDLAFLIESSTNIGKHKWRRMLNLIMLLSRKLLVTPDRVRIAVVSFSNKATLHFGLDSHKTLASMGRTIDKIRWKGYWTNTAAALRMMKNKVFKKEHGDRSNAPNVAVLITEKGSNKNHWRTVPTAVSARKAGINIFVIGIGSQINSVEMMSIAGCKDHLKKRRKVRWKCGFENSAGKGTICNMVQSHEDTFDWKLRKGATPSRSTGPYSAYRSKYYIYIETSHRKYGDRAIMFFPAFKRKTTFCVKFKYHMFGFHINQLQLAKRSSSGQFATVWSMVGEKGNRWRSAVVNVTLKTSDRVRFGQRPFHIHRIYYSKMVNV</sequence>
<evidence type="ECO:0000259" key="3">
    <source>
        <dbReference type="PROSITE" id="PS50060"/>
    </source>
</evidence>